<dbReference type="Pfam" id="PF00646">
    <property type="entry name" value="F-box"/>
    <property type="match status" value="1"/>
</dbReference>
<dbReference type="InterPro" id="IPR053781">
    <property type="entry name" value="F-box_AtFBL13-like"/>
</dbReference>
<dbReference type="InterPro" id="IPR050232">
    <property type="entry name" value="FBL13/AtMIF1-like"/>
</dbReference>
<sequence>MEPKPKTAKLSRESPDDDCQEDRLSALPDGILCHILSFLPTKFAASTSVLSTRWRYIFFGVPKIDLDVDDILLIHPHQQGAGNDVNDEKVVESEKKFMEFVNRLLMNCESTSVVNEFRLLCRKSASCQKFGLSLWMSLVLPRGVQVLNILVDGYTNFPQFEVFPSEIFTCKTLVVLKLYGWLGLKVPKGFCLPNLKVLHLHTLTLVGDNTGWLLSSSCPLLDDLVIDGVELFDVGLIDFSSPSLTSLAWGQGLLGGKVVLNNPNLEYLEYAGDLYPLLSSNCKFKFLLKAILDLENKNMPHEQDANQFCQFICEMRNLEFFGLFGDSLQCLYQAGHLLPEFINLTHLELSTTRDLYLKYFETLLKSTPNLKVLVCYLSLLKMYDDMHLHFSAKERPLCLNQYLREVEIKSFFIIPNYGFDLVRYLLKHGAVLQKMSIHVSTPEMPENWSSSAREKLNKFSKCSKNCKIMLI</sequence>
<evidence type="ECO:0000313" key="3">
    <source>
        <dbReference type="RefSeq" id="XP_071926117.1"/>
    </source>
</evidence>
<reference evidence="3" key="2">
    <citation type="submission" date="2025-08" db="UniProtKB">
        <authorList>
            <consortium name="RefSeq"/>
        </authorList>
    </citation>
    <scope>IDENTIFICATION</scope>
    <source>
        <tissue evidence="3">Leaves</tissue>
    </source>
</reference>
<evidence type="ECO:0000259" key="1">
    <source>
        <dbReference type="SMART" id="SM00256"/>
    </source>
</evidence>
<dbReference type="Pfam" id="PF24758">
    <property type="entry name" value="LRR_At5g56370"/>
    <property type="match status" value="1"/>
</dbReference>
<accession>A0ABM4W2V8</accession>
<name>A0ABM4W2V8_COFAR</name>
<keyword evidence="2" id="KW-1185">Reference proteome</keyword>
<dbReference type="Gene3D" id="1.20.1280.50">
    <property type="match status" value="1"/>
</dbReference>
<dbReference type="SUPFAM" id="SSF52047">
    <property type="entry name" value="RNI-like"/>
    <property type="match status" value="1"/>
</dbReference>
<organism evidence="2 3">
    <name type="scientific">Coffea arabica</name>
    <name type="common">Arabian coffee</name>
    <dbReference type="NCBI Taxonomy" id="13443"/>
    <lineage>
        <taxon>Eukaryota</taxon>
        <taxon>Viridiplantae</taxon>
        <taxon>Streptophyta</taxon>
        <taxon>Embryophyta</taxon>
        <taxon>Tracheophyta</taxon>
        <taxon>Spermatophyta</taxon>
        <taxon>Magnoliopsida</taxon>
        <taxon>eudicotyledons</taxon>
        <taxon>Gunneridae</taxon>
        <taxon>Pentapetalae</taxon>
        <taxon>asterids</taxon>
        <taxon>lamiids</taxon>
        <taxon>Gentianales</taxon>
        <taxon>Rubiaceae</taxon>
        <taxon>Ixoroideae</taxon>
        <taxon>Gardenieae complex</taxon>
        <taxon>Bertiereae - Coffeeae clade</taxon>
        <taxon>Coffeeae</taxon>
        <taxon>Coffea</taxon>
    </lineage>
</organism>
<dbReference type="PANTHER" id="PTHR31900:SF27">
    <property type="entry name" value="FBD DOMAIN-CONTAINING PROTEIN"/>
    <property type="match status" value="1"/>
</dbReference>
<dbReference type="PANTHER" id="PTHR31900">
    <property type="entry name" value="F-BOX/RNI SUPERFAMILY PROTEIN-RELATED"/>
    <property type="match status" value="1"/>
</dbReference>
<protein>
    <submittedName>
        <fullName evidence="3">F-box/LRR-repeat protein At4g14103-like</fullName>
    </submittedName>
</protein>
<dbReference type="InterPro" id="IPR055411">
    <property type="entry name" value="LRR_FXL15/At3g58940/PEG3-like"/>
</dbReference>
<reference evidence="2" key="1">
    <citation type="journal article" date="2025" name="Foods">
        <title>Unveiling the Microbial Signatures of Arabica Coffee Cherries: Insights into Ripeness Specific Diversity, Functional Traits, and Implications for Quality and Safety.</title>
        <authorList>
            <consortium name="RefSeq"/>
            <person name="Tenea G.N."/>
            <person name="Cifuentes V."/>
            <person name="Reyes P."/>
            <person name="Cevallos-Vallejos M."/>
        </authorList>
    </citation>
    <scope>NUCLEOTIDE SEQUENCE [LARGE SCALE GENOMIC DNA]</scope>
</reference>
<dbReference type="GeneID" id="113724045"/>
<dbReference type="InterPro" id="IPR001810">
    <property type="entry name" value="F-box_dom"/>
</dbReference>
<dbReference type="SMART" id="SM00256">
    <property type="entry name" value="FBOX"/>
    <property type="match status" value="1"/>
</dbReference>
<feature type="domain" description="F-box" evidence="1">
    <location>
        <begin position="27"/>
        <end position="66"/>
    </location>
</feature>
<proteinExistence type="predicted"/>
<evidence type="ECO:0000313" key="2">
    <source>
        <dbReference type="Proteomes" id="UP001652660"/>
    </source>
</evidence>
<dbReference type="CDD" id="cd22160">
    <property type="entry name" value="F-box_AtFBL13-like"/>
    <property type="match status" value="1"/>
</dbReference>
<dbReference type="RefSeq" id="XP_071926117.1">
    <property type="nucleotide sequence ID" value="XM_072070016.1"/>
</dbReference>
<dbReference type="SUPFAM" id="SSF81383">
    <property type="entry name" value="F-box domain"/>
    <property type="match status" value="1"/>
</dbReference>
<gene>
    <name evidence="3" type="primary">LOC113724045</name>
</gene>
<dbReference type="Proteomes" id="UP001652660">
    <property type="component" value="Chromosome 1c"/>
</dbReference>
<dbReference type="InterPro" id="IPR036047">
    <property type="entry name" value="F-box-like_dom_sf"/>
</dbReference>